<comment type="caution">
    <text evidence="1">The sequence shown here is derived from an EMBL/GenBank/DDBJ whole genome shotgun (WGS) entry which is preliminary data.</text>
</comment>
<evidence type="ECO:0000313" key="1">
    <source>
        <dbReference type="EMBL" id="OOV40057.1"/>
    </source>
</evidence>
<name>A0A1T1DGV5_9LEPT</name>
<proteinExistence type="predicted"/>
<sequence>MKSVTFKPILIFKNFHFVIVFNLLRGRFPFFKSKKHSLNQSKFSENDSILRLARSWRRFVEFKELLY</sequence>
<dbReference type="EMBL" id="MVIT01000078">
    <property type="protein sequence ID" value="OOV40057.1"/>
    <property type="molecule type" value="Genomic_DNA"/>
</dbReference>
<dbReference type="AlphaFoldDB" id="A0A1T1DGV5"/>
<protein>
    <submittedName>
        <fullName evidence="1">Uncharacterized protein</fullName>
    </submittedName>
</protein>
<accession>A0A1T1DGV5</accession>
<gene>
    <name evidence="1" type="ORF">B1J93_21090</name>
</gene>
<evidence type="ECO:0000313" key="2">
    <source>
        <dbReference type="Proteomes" id="UP000191008"/>
    </source>
</evidence>
<organism evidence="1 2">
    <name type="scientific">Leptospira kirschneri serovar Pomona</name>
    <dbReference type="NCBI Taxonomy" id="561005"/>
    <lineage>
        <taxon>Bacteria</taxon>
        <taxon>Pseudomonadati</taxon>
        <taxon>Spirochaetota</taxon>
        <taxon>Spirochaetia</taxon>
        <taxon>Leptospirales</taxon>
        <taxon>Leptospiraceae</taxon>
        <taxon>Leptospira</taxon>
    </lineage>
</organism>
<reference evidence="1 2" key="1">
    <citation type="submission" date="2017-02" db="EMBL/GenBank/DDBJ databases">
        <title>Comparative genomic analysis of Brazilian Leptospira kirschneri strains of different serogroups.</title>
        <authorList>
            <person name="Moreno L.Z."/>
            <person name="Miraglia F."/>
            <person name="Kremer F.S."/>
            <person name="Eslabao M.R."/>
            <person name="Lilenbaum W."/>
            <person name="Dellagostin O.A."/>
            <person name="Moreno A.M."/>
        </authorList>
    </citation>
    <scope>NUCLEOTIDE SEQUENCE [LARGE SCALE GENOMIC DNA]</scope>
    <source>
        <strain evidence="1 2">M110/06</strain>
    </source>
</reference>
<dbReference type="Proteomes" id="UP000191008">
    <property type="component" value="Unassembled WGS sequence"/>
</dbReference>